<organism evidence="11">
    <name type="scientific">Coscinodiscus wailesii</name>
    <dbReference type="NCBI Taxonomy" id="671091"/>
    <lineage>
        <taxon>Eukaryota</taxon>
        <taxon>Sar</taxon>
        <taxon>Stramenopiles</taxon>
        <taxon>Ochrophyta</taxon>
        <taxon>Bacillariophyta</taxon>
        <taxon>Coscinodiscophyceae</taxon>
        <taxon>Coscinodiscophycidae</taxon>
        <taxon>Coscinodiscales</taxon>
        <taxon>Coscinodiscaceae</taxon>
        <taxon>Coscinodiscus</taxon>
    </lineage>
</organism>
<dbReference type="FunFam" id="3.90.930.12:FF:000001">
    <property type="entry name" value="50S ribosomal protein L6"/>
    <property type="match status" value="1"/>
</dbReference>
<dbReference type="Gene3D" id="3.90.930.12">
    <property type="entry name" value="Ribosomal protein L6, alpha-beta domain"/>
    <property type="match status" value="2"/>
</dbReference>
<gene>
    <name evidence="8 11" type="primary">rpl6</name>
</gene>
<dbReference type="NCBIfam" id="TIGR03654">
    <property type="entry name" value="L6_bact"/>
    <property type="match status" value="1"/>
</dbReference>
<dbReference type="FunFam" id="3.90.930.12:FF:000002">
    <property type="entry name" value="50S ribosomal protein L6"/>
    <property type="match status" value="1"/>
</dbReference>
<comment type="subcellular location">
    <subcellularLocation>
        <location evidence="8">Plastid</location>
        <location evidence="8">Chloroplast</location>
    </subcellularLocation>
</comment>
<proteinExistence type="inferred from homology"/>
<reference evidence="11" key="1">
    <citation type="submission" date="2021-02" db="EMBL/GenBank/DDBJ databases">
        <authorList>
            <person name="Huang H."/>
            <person name="Chen N."/>
        </authorList>
    </citation>
    <scope>NUCLEOTIDE SEQUENCE</scope>
</reference>
<dbReference type="HAMAP" id="MF_01365_B">
    <property type="entry name" value="Ribosomal_uL6_B"/>
    <property type="match status" value="1"/>
</dbReference>
<evidence type="ECO:0000256" key="1">
    <source>
        <dbReference type="ARBA" id="ARBA00009356"/>
    </source>
</evidence>
<dbReference type="PROSITE" id="PS00525">
    <property type="entry name" value="RIBOSOMAL_L6_1"/>
    <property type="match status" value="1"/>
</dbReference>
<evidence type="ECO:0000256" key="7">
    <source>
        <dbReference type="ARBA" id="ARBA00069413"/>
    </source>
</evidence>
<comment type="similarity">
    <text evidence="1 8 9">Belongs to the universal ribosomal protein uL6 family.</text>
</comment>
<protein>
    <recommendedName>
        <fullName evidence="7 8">Large ribosomal subunit protein uL6c</fullName>
    </recommendedName>
</protein>
<evidence type="ECO:0000256" key="3">
    <source>
        <dbReference type="ARBA" id="ARBA00022884"/>
    </source>
</evidence>
<dbReference type="GO" id="GO:1990904">
    <property type="term" value="C:ribonucleoprotein complex"/>
    <property type="evidence" value="ECO:0007669"/>
    <property type="project" value="UniProtKB-KW"/>
</dbReference>
<dbReference type="PANTHER" id="PTHR11655">
    <property type="entry name" value="60S/50S RIBOSOMAL PROTEIN L6/L9"/>
    <property type="match status" value="1"/>
</dbReference>
<dbReference type="PRINTS" id="PR00059">
    <property type="entry name" value="RIBOSOMALL6"/>
</dbReference>
<dbReference type="PANTHER" id="PTHR11655:SF14">
    <property type="entry name" value="LARGE RIBOSOMAL SUBUNIT PROTEIN UL6M"/>
    <property type="match status" value="1"/>
</dbReference>
<dbReference type="InterPro" id="IPR019906">
    <property type="entry name" value="Ribosomal_uL6_bac-type"/>
</dbReference>
<keyword evidence="2 8" id="KW-0699">rRNA-binding</keyword>
<dbReference type="GO" id="GO:0019843">
    <property type="term" value="F:rRNA binding"/>
    <property type="evidence" value="ECO:0007669"/>
    <property type="project" value="UniProtKB-UniRule"/>
</dbReference>
<geneLocation type="chloroplast" evidence="11"/>
<dbReference type="GO" id="GO:0003735">
    <property type="term" value="F:structural constituent of ribosome"/>
    <property type="evidence" value="ECO:0007669"/>
    <property type="project" value="InterPro"/>
</dbReference>
<evidence type="ECO:0000313" key="11">
    <source>
        <dbReference type="EMBL" id="QTI82792.1"/>
    </source>
</evidence>
<keyword evidence="4 8" id="KW-0689">Ribosomal protein</keyword>
<dbReference type="EMBL" id="MW561224">
    <property type="protein sequence ID" value="QTI82792.1"/>
    <property type="molecule type" value="Genomic_DNA"/>
</dbReference>
<evidence type="ECO:0000256" key="2">
    <source>
        <dbReference type="ARBA" id="ARBA00022730"/>
    </source>
</evidence>
<comment type="subunit">
    <text evidence="8">Part of the 50S ribosomal subunit.</text>
</comment>
<dbReference type="RefSeq" id="YP_010241877.1">
    <property type="nucleotide sequence ID" value="NC_059929.1"/>
</dbReference>
<keyword evidence="5 8" id="KW-0687">Ribonucleoprotein</keyword>
<dbReference type="SUPFAM" id="SSF56053">
    <property type="entry name" value="Ribosomal protein L6"/>
    <property type="match status" value="2"/>
</dbReference>
<name>A0A8A6KLI1_9STRA</name>
<evidence type="ECO:0000259" key="10">
    <source>
        <dbReference type="Pfam" id="PF00347"/>
    </source>
</evidence>
<dbReference type="PIRSF" id="PIRSF002162">
    <property type="entry name" value="Ribosomal_L6"/>
    <property type="match status" value="1"/>
</dbReference>
<keyword evidence="11" id="KW-0150">Chloroplast</keyword>
<evidence type="ECO:0000256" key="9">
    <source>
        <dbReference type="RuleBase" id="RU003869"/>
    </source>
</evidence>
<dbReference type="InterPro" id="IPR000702">
    <property type="entry name" value="Ribosomal_uL6-like"/>
</dbReference>
<dbReference type="GO" id="GO:0009507">
    <property type="term" value="C:chloroplast"/>
    <property type="evidence" value="ECO:0007669"/>
    <property type="project" value="UniProtKB-SubCell"/>
</dbReference>
<evidence type="ECO:0000256" key="4">
    <source>
        <dbReference type="ARBA" id="ARBA00022980"/>
    </source>
</evidence>
<dbReference type="InterPro" id="IPR002358">
    <property type="entry name" value="Ribosomal_uL6_CS"/>
</dbReference>
<evidence type="ECO:0000256" key="8">
    <source>
        <dbReference type="HAMAP-Rule" id="MF_01365"/>
    </source>
</evidence>
<dbReference type="GO" id="GO:0005840">
    <property type="term" value="C:ribosome"/>
    <property type="evidence" value="ECO:0007669"/>
    <property type="project" value="UniProtKB-KW"/>
</dbReference>
<dbReference type="GeneID" id="69241285"/>
<dbReference type="AlphaFoldDB" id="A0A8A6KLI1"/>
<comment type="function">
    <text evidence="6 8">Binds 23S rRNA.</text>
</comment>
<dbReference type="Pfam" id="PF00347">
    <property type="entry name" value="Ribosomal_L6"/>
    <property type="match status" value="2"/>
</dbReference>
<evidence type="ECO:0000256" key="5">
    <source>
        <dbReference type="ARBA" id="ARBA00023274"/>
    </source>
</evidence>
<sequence>MSRIGKLPIEIPADVNVSYNNFEITVKGKFGTLQKSIPKIIQIEQDPKRLVVKLHNQTRTNRALHGLYRTLINNMIVGVSEQFKLTLNLRGVGYRATVQGQLLILNLGYSHPVEISIPTDISVDVVQNTTINLKSCNKETLGLFASNVRSWRPPEPYKGKGIIYEGETIKRKAGKSGKK</sequence>
<feature type="domain" description="Large ribosomal subunit protein uL6 alpha-beta" evidence="10">
    <location>
        <begin position="91"/>
        <end position="164"/>
    </location>
</feature>
<keyword evidence="3 8" id="KW-0694">RNA-binding</keyword>
<dbReference type="InterPro" id="IPR036789">
    <property type="entry name" value="Ribosomal_uL6-like_a/b-dom_sf"/>
</dbReference>
<feature type="domain" description="Large ribosomal subunit protein uL6 alpha-beta" evidence="10">
    <location>
        <begin position="11"/>
        <end position="81"/>
    </location>
</feature>
<evidence type="ECO:0000256" key="6">
    <source>
        <dbReference type="ARBA" id="ARBA00055700"/>
    </source>
</evidence>
<keyword evidence="11" id="KW-0934">Plastid</keyword>
<accession>A0A8A6KLI1</accession>
<dbReference type="GO" id="GO:0006412">
    <property type="term" value="P:translation"/>
    <property type="evidence" value="ECO:0007669"/>
    <property type="project" value="UniProtKB-UniRule"/>
</dbReference>
<dbReference type="InterPro" id="IPR020040">
    <property type="entry name" value="Ribosomal_uL6_a/b-dom"/>
</dbReference>